<evidence type="ECO:0000256" key="1">
    <source>
        <dbReference type="ARBA" id="ARBA00001911"/>
    </source>
</evidence>
<dbReference type="GO" id="GO:0009073">
    <property type="term" value="P:aromatic amino acid family biosynthetic process"/>
    <property type="evidence" value="ECO:0007669"/>
    <property type="project" value="UniProtKB-KW"/>
</dbReference>
<comment type="cofactor">
    <cofactor evidence="1 10">
        <name>NAD(+)</name>
        <dbReference type="ChEBI" id="CHEBI:57540"/>
    </cofactor>
</comment>
<comment type="catalytic activity">
    <reaction evidence="10">
        <text>7-phospho-2-dehydro-3-deoxy-D-arabino-heptonate = 3-dehydroquinate + phosphate</text>
        <dbReference type="Rhea" id="RHEA:21968"/>
        <dbReference type="ChEBI" id="CHEBI:32364"/>
        <dbReference type="ChEBI" id="CHEBI:43474"/>
        <dbReference type="ChEBI" id="CHEBI:58394"/>
        <dbReference type="EC" id="4.2.3.4"/>
    </reaction>
</comment>
<dbReference type="FunFam" id="3.40.50.1970:FF:000007">
    <property type="entry name" value="Pentafunctional AROM polypeptide"/>
    <property type="match status" value="1"/>
</dbReference>
<dbReference type="EMBL" id="CADCUR010000105">
    <property type="protein sequence ID" value="CAA9395970.1"/>
    <property type="molecule type" value="Genomic_DNA"/>
</dbReference>
<dbReference type="Gene3D" id="1.20.1090.10">
    <property type="entry name" value="Dehydroquinate synthase-like - alpha domain"/>
    <property type="match status" value="1"/>
</dbReference>
<dbReference type="GO" id="GO:0046872">
    <property type="term" value="F:metal ion binding"/>
    <property type="evidence" value="ECO:0007669"/>
    <property type="project" value="UniProtKB-KW"/>
</dbReference>
<dbReference type="InterPro" id="IPR050071">
    <property type="entry name" value="Dehydroquinate_synthase"/>
</dbReference>
<dbReference type="EC" id="4.2.3.4" evidence="10 11"/>
<evidence type="ECO:0000256" key="6">
    <source>
        <dbReference type="ARBA" id="ARBA00022833"/>
    </source>
</evidence>
<gene>
    <name evidence="10" type="primary">aroB</name>
    <name evidence="14" type="ORF">AVDCRST_MAG74-2033</name>
</gene>
<dbReference type="PIRSF" id="PIRSF001455">
    <property type="entry name" value="DHQ_synth"/>
    <property type="match status" value="1"/>
</dbReference>
<keyword evidence="4 10" id="KW-0479">Metal-binding</keyword>
<keyword evidence="5 10" id="KW-0547">Nucleotide-binding</keyword>
<dbReference type="InterPro" id="IPR056179">
    <property type="entry name" value="DHQS_C"/>
</dbReference>
<dbReference type="NCBIfam" id="TIGR01357">
    <property type="entry name" value="aroB"/>
    <property type="match status" value="1"/>
</dbReference>
<organism evidence="14">
    <name type="scientific">uncultured Pyrinomonadaceae bacterium</name>
    <dbReference type="NCBI Taxonomy" id="2283094"/>
    <lineage>
        <taxon>Bacteria</taxon>
        <taxon>Pseudomonadati</taxon>
        <taxon>Acidobacteriota</taxon>
        <taxon>Blastocatellia</taxon>
        <taxon>Blastocatellales</taxon>
        <taxon>Pyrinomonadaceae</taxon>
        <taxon>environmental samples</taxon>
    </lineage>
</organism>
<keyword evidence="10" id="KW-0963">Cytoplasm</keyword>
<dbReference type="PANTHER" id="PTHR43622">
    <property type="entry name" value="3-DEHYDROQUINATE SYNTHASE"/>
    <property type="match status" value="1"/>
</dbReference>
<feature type="binding site" evidence="10">
    <location>
        <position position="149"/>
    </location>
    <ligand>
        <name>NAD(+)</name>
        <dbReference type="ChEBI" id="CHEBI:57540"/>
    </ligand>
</feature>
<feature type="binding site" evidence="10">
    <location>
        <begin position="176"/>
        <end position="179"/>
    </location>
    <ligand>
        <name>NAD(+)</name>
        <dbReference type="ChEBI" id="CHEBI:57540"/>
    </ligand>
</feature>
<dbReference type="InterPro" id="IPR016037">
    <property type="entry name" value="DHQ_synth_AroB"/>
</dbReference>
<evidence type="ECO:0000259" key="12">
    <source>
        <dbReference type="Pfam" id="PF01761"/>
    </source>
</evidence>
<sequence>MEIKKVTVKLENNPHEYAVEIGHDLLGTSGVWARECLSPKTRKIALVSNRKVFGLYGKAVTRAFESQNFQTRVFLMKDGERHKNFRVLESLLEFFGENKLTRTDAVVAVGGGVVGDLAGFAAAIFLRGLAFLQMPTTFLSMIDSSVGGKTGVNSGFGKNLIGAFHQPRGVLIDVKTLKTLPRRELVAGFCEAVKQAAIADRKLFNQTAEFTKNFSLSKFKRSFSDEKFVDALENLIAAQIAFKAKIVMQDEREAVERSDEKSRKILNFGHTLAHALEKVTDYKRFKHGEAVGYGILFAAALSKKLEILDENELNLLNDVLCRVGKLPDAQNINLEKVSEAFAFDKKTTGNSLQWILLKEIGKPIIVENKDIAPSLVYETLEKVLHQKLL</sequence>
<accession>A0A6J4NWR0</accession>
<proteinExistence type="inferred from homology"/>
<dbReference type="CDD" id="cd08195">
    <property type="entry name" value="DHQS"/>
    <property type="match status" value="1"/>
</dbReference>
<evidence type="ECO:0000256" key="10">
    <source>
        <dbReference type="HAMAP-Rule" id="MF_00110"/>
    </source>
</evidence>
<dbReference type="GO" id="GO:0008652">
    <property type="term" value="P:amino acid biosynthetic process"/>
    <property type="evidence" value="ECO:0007669"/>
    <property type="project" value="UniProtKB-KW"/>
</dbReference>
<keyword evidence="6 10" id="KW-0862">Zinc</keyword>
<dbReference type="GO" id="GO:0009423">
    <property type="term" value="P:chorismate biosynthetic process"/>
    <property type="evidence" value="ECO:0007669"/>
    <property type="project" value="UniProtKB-UniRule"/>
</dbReference>
<reference evidence="14" key="1">
    <citation type="submission" date="2020-02" db="EMBL/GenBank/DDBJ databases">
        <authorList>
            <person name="Meier V. D."/>
        </authorList>
    </citation>
    <scope>NUCLEOTIDE SEQUENCE</scope>
    <source>
        <strain evidence="14">AVDCRST_MAG74</strain>
    </source>
</reference>
<feature type="binding site" evidence="10">
    <location>
        <position position="158"/>
    </location>
    <ligand>
        <name>NAD(+)</name>
        <dbReference type="ChEBI" id="CHEBI:57540"/>
    </ligand>
</feature>
<evidence type="ECO:0000256" key="9">
    <source>
        <dbReference type="ARBA" id="ARBA00023285"/>
    </source>
</evidence>
<keyword evidence="10" id="KW-0028">Amino-acid biosynthesis</keyword>
<feature type="domain" description="3-dehydroquinate synthase C-terminal" evidence="13">
    <location>
        <begin position="188"/>
        <end position="347"/>
    </location>
</feature>
<evidence type="ECO:0000256" key="7">
    <source>
        <dbReference type="ARBA" id="ARBA00023027"/>
    </source>
</evidence>
<dbReference type="InterPro" id="IPR030963">
    <property type="entry name" value="DHQ_synth_fam"/>
</dbReference>
<dbReference type="Gene3D" id="3.40.50.1970">
    <property type="match status" value="1"/>
</dbReference>
<keyword evidence="7 10" id="KW-0520">NAD</keyword>
<dbReference type="Pfam" id="PF24621">
    <property type="entry name" value="DHQS_C"/>
    <property type="match status" value="1"/>
</dbReference>
<evidence type="ECO:0000256" key="11">
    <source>
        <dbReference type="NCBIfam" id="TIGR01357"/>
    </source>
</evidence>
<feature type="domain" description="3-dehydroquinate synthase N-terminal" evidence="12">
    <location>
        <begin position="75"/>
        <end position="186"/>
    </location>
</feature>
<comment type="cofactor">
    <cofactor evidence="2">
        <name>Zn(2+)</name>
        <dbReference type="ChEBI" id="CHEBI:29105"/>
    </cofactor>
</comment>
<keyword evidence="8 10" id="KW-0456">Lyase</keyword>
<name>A0A6J4NWR0_9BACT</name>
<dbReference type="UniPathway" id="UPA00053">
    <property type="reaction ID" value="UER00085"/>
</dbReference>
<evidence type="ECO:0000256" key="3">
    <source>
        <dbReference type="ARBA" id="ARBA00003485"/>
    </source>
</evidence>
<dbReference type="HAMAP" id="MF_00110">
    <property type="entry name" value="DHQ_synthase"/>
    <property type="match status" value="1"/>
</dbReference>
<protein>
    <recommendedName>
        <fullName evidence="10 11">3-dehydroquinate synthase</fullName>
        <shortName evidence="10">DHQS</shortName>
        <ecNumber evidence="10 11">4.2.3.4</ecNumber>
    </recommendedName>
</protein>
<comment type="function">
    <text evidence="3 10">Catalyzes the conversion of 3-deoxy-D-arabino-heptulosonate 7-phosphate (DAHP) to dehydroquinate (DHQ).</text>
</comment>
<dbReference type="GO" id="GO:0003856">
    <property type="term" value="F:3-dehydroquinate synthase activity"/>
    <property type="evidence" value="ECO:0007669"/>
    <property type="project" value="UniProtKB-UniRule"/>
</dbReference>
<comment type="pathway">
    <text evidence="10">Metabolic intermediate biosynthesis; chorismate biosynthesis; chorismate from D-erythrose 4-phosphate and phosphoenolpyruvate: step 2/7.</text>
</comment>
<feature type="binding site" evidence="10">
    <location>
        <position position="191"/>
    </location>
    <ligand>
        <name>Zn(2+)</name>
        <dbReference type="ChEBI" id="CHEBI:29105"/>
    </ligand>
</feature>
<feature type="binding site" evidence="10">
    <location>
        <begin position="136"/>
        <end position="137"/>
    </location>
    <ligand>
        <name>NAD(+)</name>
        <dbReference type="ChEBI" id="CHEBI:57540"/>
    </ligand>
</feature>
<dbReference type="InterPro" id="IPR030960">
    <property type="entry name" value="DHQS/DOIS_N"/>
</dbReference>
<feature type="binding site" evidence="10">
    <location>
        <position position="287"/>
    </location>
    <ligand>
        <name>Zn(2+)</name>
        <dbReference type="ChEBI" id="CHEBI:29105"/>
    </ligand>
</feature>
<evidence type="ECO:0000313" key="14">
    <source>
        <dbReference type="EMBL" id="CAA9395970.1"/>
    </source>
</evidence>
<dbReference type="GO" id="GO:0000166">
    <property type="term" value="F:nucleotide binding"/>
    <property type="evidence" value="ECO:0007669"/>
    <property type="project" value="UniProtKB-KW"/>
</dbReference>
<evidence type="ECO:0000256" key="8">
    <source>
        <dbReference type="ARBA" id="ARBA00023239"/>
    </source>
</evidence>
<comment type="subcellular location">
    <subcellularLocation>
        <location evidence="10">Cytoplasm</location>
    </subcellularLocation>
</comment>
<keyword evidence="10" id="KW-0057">Aromatic amino acid biosynthesis</keyword>
<comment type="similarity">
    <text evidence="10">Belongs to the sugar phosphate cyclases superfamily. Dehydroquinate synthase family.</text>
</comment>
<feature type="binding site" evidence="10">
    <location>
        <position position="270"/>
    </location>
    <ligand>
        <name>Zn(2+)</name>
        <dbReference type="ChEBI" id="CHEBI:29105"/>
    </ligand>
</feature>
<feature type="binding site" evidence="10">
    <location>
        <begin position="78"/>
        <end position="83"/>
    </location>
    <ligand>
        <name>NAD(+)</name>
        <dbReference type="ChEBI" id="CHEBI:57540"/>
    </ligand>
</feature>
<evidence type="ECO:0000256" key="2">
    <source>
        <dbReference type="ARBA" id="ARBA00001947"/>
    </source>
</evidence>
<dbReference type="GO" id="GO:0005737">
    <property type="term" value="C:cytoplasm"/>
    <property type="evidence" value="ECO:0007669"/>
    <property type="project" value="UniProtKB-SubCell"/>
</dbReference>
<evidence type="ECO:0000256" key="4">
    <source>
        <dbReference type="ARBA" id="ARBA00022723"/>
    </source>
</evidence>
<comment type="cofactor">
    <cofactor evidence="10">
        <name>Co(2+)</name>
        <dbReference type="ChEBI" id="CHEBI:48828"/>
    </cofactor>
    <cofactor evidence="10">
        <name>Zn(2+)</name>
        <dbReference type="ChEBI" id="CHEBI:29105"/>
    </cofactor>
    <text evidence="10">Binds 1 divalent metal cation per subunit. Can use either Co(2+) or Zn(2+).</text>
</comment>
<keyword evidence="9 10" id="KW-0170">Cobalt</keyword>
<dbReference type="AlphaFoldDB" id="A0A6J4NWR0"/>
<dbReference type="PANTHER" id="PTHR43622:SF1">
    <property type="entry name" value="3-DEHYDROQUINATE SYNTHASE"/>
    <property type="match status" value="1"/>
</dbReference>
<evidence type="ECO:0000259" key="13">
    <source>
        <dbReference type="Pfam" id="PF24621"/>
    </source>
</evidence>
<feature type="binding site" evidence="10">
    <location>
        <begin position="112"/>
        <end position="116"/>
    </location>
    <ligand>
        <name>NAD(+)</name>
        <dbReference type="ChEBI" id="CHEBI:57540"/>
    </ligand>
</feature>
<dbReference type="Pfam" id="PF01761">
    <property type="entry name" value="DHQ_synthase"/>
    <property type="match status" value="1"/>
</dbReference>
<evidence type="ECO:0000256" key="5">
    <source>
        <dbReference type="ARBA" id="ARBA00022741"/>
    </source>
</evidence>
<dbReference type="SUPFAM" id="SSF56796">
    <property type="entry name" value="Dehydroquinate synthase-like"/>
    <property type="match status" value="1"/>
</dbReference>